<dbReference type="RefSeq" id="WP_169606285.1">
    <property type="nucleotide sequence ID" value="NZ_CP051682.1"/>
</dbReference>
<dbReference type="AlphaFoldDB" id="A0A7L5DYI7"/>
<dbReference type="KEGG" id="mrob:HH214_04950"/>
<sequence>MISPIHKEYFRAEQEASYVYLYINQYRELFTGKAQIELCTEINPCRCWIKHDLLLPLVDDAFRSGIINVQAPALCFNLKLTECYLTFGVQYVFNPAIHDERTRVAFMKTENQLKVHYPEQYILRRDYYEDTYSVILQLQLT</sequence>
<evidence type="ECO:0000313" key="1">
    <source>
        <dbReference type="EMBL" id="QJD95268.1"/>
    </source>
</evidence>
<accession>A0A7L5DYI7</accession>
<name>A0A7L5DYI7_9SPHI</name>
<protein>
    <submittedName>
        <fullName evidence="1">Uncharacterized protein</fullName>
    </submittedName>
</protein>
<evidence type="ECO:0000313" key="2">
    <source>
        <dbReference type="Proteomes" id="UP000503278"/>
    </source>
</evidence>
<keyword evidence="2" id="KW-1185">Reference proteome</keyword>
<organism evidence="1 2">
    <name type="scientific">Mucilaginibacter robiniae</name>
    <dbReference type="NCBI Taxonomy" id="2728022"/>
    <lineage>
        <taxon>Bacteria</taxon>
        <taxon>Pseudomonadati</taxon>
        <taxon>Bacteroidota</taxon>
        <taxon>Sphingobacteriia</taxon>
        <taxon>Sphingobacteriales</taxon>
        <taxon>Sphingobacteriaceae</taxon>
        <taxon>Mucilaginibacter</taxon>
    </lineage>
</organism>
<reference evidence="1 2" key="1">
    <citation type="submission" date="2020-04" db="EMBL/GenBank/DDBJ databases">
        <title>Genome sequencing of novel species.</title>
        <authorList>
            <person name="Heo J."/>
            <person name="Kim S.-J."/>
            <person name="Kim J.-S."/>
            <person name="Hong S.-B."/>
            <person name="Kwon S.-W."/>
        </authorList>
    </citation>
    <scope>NUCLEOTIDE SEQUENCE [LARGE SCALE GENOMIC DNA]</scope>
    <source>
        <strain evidence="1 2">F39-2</strain>
    </source>
</reference>
<proteinExistence type="predicted"/>
<gene>
    <name evidence="1" type="ORF">HH214_04950</name>
</gene>
<dbReference type="EMBL" id="CP051682">
    <property type="protein sequence ID" value="QJD95268.1"/>
    <property type="molecule type" value="Genomic_DNA"/>
</dbReference>
<dbReference type="Proteomes" id="UP000503278">
    <property type="component" value="Chromosome"/>
</dbReference>